<feature type="disulfide bond" evidence="8">
    <location>
        <begin position="547"/>
        <end position="559"/>
    </location>
</feature>
<dbReference type="FunFam" id="2.10.25.10:FF:000051">
    <property type="entry name" value="Laminin subunit alpha 4"/>
    <property type="match status" value="1"/>
</dbReference>
<keyword evidence="13" id="KW-1185">Reference proteome</keyword>
<dbReference type="STRING" id="10195.A0A3M7RCS5"/>
<dbReference type="GO" id="GO:0005604">
    <property type="term" value="C:basement membrane"/>
    <property type="evidence" value="ECO:0007669"/>
    <property type="project" value="UniProtKB-ARBA"/>
</dbReference>
<keyword evidence="9" id="KW-0175">Coiled coil</keyword>
<keyword evidence="3" id="KW-0732">Signal</keyword>
<accession>A0A3M7RCS5</accession>
<evidence type="ECO:0000256" key="1">
    <source>
        <dbReference type="ARBA" id="ARBA00004613"/>
    </source>
</evidence>
<feature type="disulfide bond" evidence="8">
    <location>
        <begin position="39"/>
        <end position="51"/>
    </location>
</feature>
<evidence type="ECO:0000256" key="4">
    <source>
        <dbReference type="ARBA" id="ARBA00022737"/>
    </source>
</evidence>
<evidence type="ECO:0000259" key="11">
    <source>
        <dbReference type="PROSITE" id="PS51115"/>
    </source>
</evidence>
<comment type="subcellular location">
    <subcellularLocation>
        <location evidence="1">Secreted</location>
    </subcellularLocation>
</comment>
<dbReference type="InterPro" id="IPR000034">
    <property type="entry name" value="Laminin_IV"/>
</dbReference>
<evidence type="ECO:0000313" key="12">
    <source>
        <dbReference type="EMBL" id="RNA21261.1"/>
    </source>
</evidence>
<keyword evidence="7 8" id="KW-0424">Laminin EGF-like domain</keyword>
<feature type="disulfide bond" evidence="8">
    <location>
        <begin position="109"/>
        <end position="118"/>
    </location>
</feature>
<dbReference type="Pfam" id="PF00052">
    <property type="entry name" value="Laminin_B"/>
    <property type="match status" value="1"/>
</dbReference>
<evidence type="ECO:0000313" key="13">
    <source>
        <dbReference type="Proteomes" id="UP000276133"/>
    </source>
</evidence>
<feature type="disulfide bond" evidence="8">
    <location>
        <begin position="598"/>
        <end position="615"/>
    </location>
</feature>
<feature type="domain" description="Laminin EGF-like" evidence="10">
    <location>
        <begin position="596"/>
        <end position="643"/>
    </location>
</feature>
<sequence>MTGHGGYCDDCEGNTSGPHCEECQLGFYRRQNENRCIDCQCNIIGSESVQCDPTGKCKCKPGVVGDKCDRCEAYHYELSNTGCKKCQCNMAGSFDSPPVCDPRDGTCRCKTNVEGQNCDRPKPGFFDLSPDNPLGAIPCFCYSHSSTCKSSTNYYKTKISAIFQPDTNFVVDYTGKKSKANLNQNELVYPVTSTTQEVWFLVSHEFLGNQLNSYNQNFSFELRIENSSYFKPRASRKDLIIENLNEKLEVYIPIYGSNSAQKTPHAQKQTFTFVLNQYSNWMPQLTSRDFQRLLTNVSSIKIRASYAPNSIAVLGNIEMTTAKPYNEKTSNQPTALFIEECTCPSGHMGERCETCSRGYRRDPINGGPFAKCVPCNCNNHSLSCDMNTGKCDCQHHTSGDNCEKCEHGYYGSPIYGAKLNQLNSFDAENVLSNLCKKCPCPNDGPCAEMFNYQLQTTEIVCLACPEGTQGNLCEMCHDGYFSQGNGLYSKCEKCTCNGNIDENAIANCEPTSGKCLKCIYNTTGDRCEKCLPNYYGNALTSFKCMSCDCFEKGSESSECNLNDGQCVCKPNVKNRRCDQCREGYWNIESASGCQECNCNPLGSFNNTCDPLSGQCYCRPGVQGKKCDSCMPLYYGFSDQGCNKCECDQLGTQFGNLQCDEFGKCPCRENFAGLKCNTCAENRFNFTNGCQRCDDCYNLVQNQVQLLRHRIKEIEHNLDLMQQNGVEIDDDQSVLLQQKLDTIKLSVDDLHSKLFHNLRPSYQDSVSYLKREVKRLSEAIKSTDQLFHEFNVLFKNAEKVYNQTSSSINQAEIQLNFIQTQNEEQKVKIEAIKEKKIDNDLNDRLQEVAREARESAESHVKLAKEFAHDISTNIAGAQNALTNIDQILAKYQMFEVDSSMIDFVDFNILATTAQTLRREAVEQKIQLEKDILVAKEVIKRIENFKIPPEFNLDEQDSQTIDLVNAVNSKKNLIKKQIDELGQKYGQFANLESILVINNAKTELNKAAQKQKGIEYLLEYSENVLNEANLAHNLTKELVANASKILETLQKFDQLILKGKQDILQAESFRPDTEQNIRDSENLYALLKERLDMLEIKLDESKSHVTETNTKLTEAKQTFDGLDGNLTELNKMSMKLMNEVNELNSSLDTFTKPKSNEAFEELANFDSRNELILKKTESLTNRTQHLLDSTNNALEDLLRINKTYIEFSTSSNLKKEDINQLEQRFENVSLLIDDNSGLDESIEILELRTKYLLNRVKEYNFHLEELNSQVKNLEEINNSLERKCYANTFAKPELF</sequence>
<dbReference type="InterPro" id="IPR056863">
    <property type="entry name" value="LMN_ATRN_NET-like_EGF"/>
</dbReference>
<dbReference type="FunFam" id="2.10.25.10:FF:000188">
    <property type="entry name" value="Laminin subunit gamma 2"/>
    <property type="match status" value="1"/>
</dbReference>
<protein>
    <submittedName>
        <fullName evidence="12">Laminin subunit gamma-1</fullName>
    </submittedName>
</protein>
<dbReference type="SMART" id="SM00281">
    <property type="entry name" value="LamB"/>
    <property type="match status" value="1"/>
</dbReference>
<feature type="disulfide bond" evidence="8">
    <location>
        <begin position="617"/>
        <end position="626"/>
    </location>
</feature>
<dbReference type="EMBL" id="REGN01003701">
    <property type="protein sequence ID" value="RNA21261.1"/>
    <property type="molecule type" value="Genomic_DNA"/>
</dbReference>
<feature type="domain" description="Laminin EGF-like" evidence="10">
    <location>
        <begin position="547"/>
        <end position="595"/>
    </location>
</feature>
<dbReference type="PROSITE" id="PS51115">
    <property type="entry name" value="LAMININ_IVA"/>
    <property type="match status" value="1"/>
</dbReference>
<evidence type="ECO:0000256" key="7">
    <source>
        <dbReference type="ARBA" id="ARBA00023292"/>
    </source>
</evidence>
<dbReference type="PANTHER" id="PTHR10574">
    <property type="entry name" value="NETRIN/LAMININ-RELATED"/>
    <property type="match status" value="1"/>
</dbReference>
<keyword evidence="5 8" id="KW-1015">Disulfide bond</keyword>
<evidence type="ECO:0000256" key="3">
    <source>
        <dbReference type="ARBA" id="ARBA00022729"/>
    </source>
</evidence>
<feature type="disulfide bond" evidence="8">
    <location>
        <begin position="518"/>
        <end position="527"/>
    </location>
</feature>
<dbReference type="InterPro" id="IPR002049">
    <property type="entry name" value="LE_dom"/>
</dbReference>
<keyword evidence="6" id="KW-0325">Glycoprotein</keyword>
<feature type="disulfide bond" evidence="8">
    <location>
        <begin position="393"/>
        <end position="402"/>
    </location>
</feature>
<dbReference type="Pfam" id="PF24973">
    <property type="entry name" value="EGF_LMN_ATRN"/>
    <property type="match status" value="1"/>
</dbReference>
<dbReference type="Proteomes" id="UP000276133">
    <property type="component" value="Unassembled WGS sequence"/>
</dbReference>
<feature type="coiled-coil region" evidence="9">
    <location>
        <begin position="807"/>
        <end position="834"/>
    </location>
</feature>
<dbReference type="FunFam" id="2.10.25.10:FF:000193">
    <property type="entry name" value="Laminin subunit gamma 1"/>
    <property type="match status" value="1"/>
</dbReference>
<evidence type="ECO:0000256" key="8">
    <source>
        <dbReference type="PROSITE-ProRule" id="PRU00460"/>
    </source>
</evidence>
<dbReference type="PANTHER" id="PTHR10574:SF435">
    <property type="entry name" value="LAMININ SUBUNIT GAMMA-1"/>
    <property type="match status" value="1"/>
</dbReference>
<evidence type="ECO:0000256" key="2">
    <source>
        <dbReference type="ARBA" id="ARBA00022525"/>
    </source>
</evidence>
<feature type="coiled-coil region" evidence="9">
    <location>
        <begin position="1075"/>
        <end position="1144"/>
    </location>
</feature>
<feature type="domain" description="Laminin EGF-like" evidence="10">
    <location>
        <begin position="375"/>
        <end position="418"/>
    </location>
</feature>
<dbReference type="InterPro" id="IPR050440">
    <property type="entry name" value="Laminin/Netrin_ECM"/>
</dbReference>
<feature type="disulfide bond" evidence="8">
    <location>
        <begin position="568"/>
        <end position="577"/>
    </location>
</feature>
<evidence type="ECO:0000256" key="6">
    <source>
        <dbReference type="ARBA" id="ARBA00023180"/>
    </source>
</evidence>
<feature type="domain" description="Laminin EGF-like" evidence="10">
    <location>
        <begin position="494"/>
        <end position="546"/>
    </location>
</feature>
<dbReference type="Pfam" id="PF00053">
    <property type="entry name" value="EGF_laminin"/>
    <property type="match status" value="9"/>
</dbReference>
<feature type="coiled-coil region" evidence="9">
    <location>
        <begin position="696"/>
        <end position="723"/>
    </location>
</feature>
<dbReference type="PROSITE" id="PS50027">
    <property type="entry name" value="EGF_LAM_2"/>
    <property type="match status" value="7"/>
</dbReference>
<comment type="caution">
    <text evidence="12">The sequence shown here is derived from an EMBL/GenBank/DDBJ whole genome shotgun (WGS) entry which is preliminary data.</text>
</comment>
<dbReference type="SMART" id="SM00180">
    <property type="entry name" value="EGF_Lam"/>
    <property type="match status" value="9"/>
</dbReference>
<feature type="domain" description="Laminin EGF-like" evidence="10">
    <location>
        <begin position="86"/>
        <end position="141"/>
    </location>
</feature>
<comment type="caution">
    <text evidence="8">Lacks conserved residue(s) required for the propagation of feature annotation.</text>
</comment>
<evidence type="ECO:0000259" key="10">
    <source>
        <dbReference type="PROSITE" id="PS50027"/>
    </source>
</evidence>
<evidence type="ECO:0000256" key="9">
    <source>
        <dbReference type="SAM" id="Coils"/>
    </source>
</evidence>
<feature type="disulfide bond" evidence="8">
    <location>
        <begin position="530"/>
        <end position="544"/>
    </location>
</feature>
<dbReference type="Gene3D" id="2.10.25.10">
    <property type="entry name" value="Laminin"/>
    <property type="match status" value="10"/>
</dbReference>
<gene>
    <name evidence="12" type="ORF">BpHYR1_020296</name>
</gene>
<dbReference type="GO" id="GO:0009887">
    <property type="term" value="P:animal organ morphogenesis"/>
    <property type="evidence" value="ECO:0007669"/>
    <property type="project" value="TreeGrafter"/>
</dbReference>
<feature type="disulfide bond" evidence="8">
    <location>
        <begin position="59"/>
        <end position="68"/>
    </location>
</feature>
<feature type="disulfide bond" evidence="8">
    <location>
        <begin position="666"/>
        <end position="675"/>
    </location>
</feature>
<feature type="domain" description="Laminin EGF-like" evidence="10">
    <location>
        <begin position="39"/>
        <end position="85"/>
    </location>
</feature>
<organism evidence="12 13">
    <name type="scientific">Brachionus plicatilis</name>
    <name type="common">Marine rotifer</name>
    <name type="synonym">Brachionus muelleri</name>
    <dbReference type="NCBI Taxonomy" id="10195"/>
    <lineage>
        <taxon>Eukaryota</taxon>
        <taxon>Metazoa</taxon>
        <taxon>Spiralia</taxon>
        <taxon>Gnathifera</taxon>
        <taxon>Rotifera</taxon>
        <taxon>Eurotatoria</taxon>
        <taxon>Monogononta</taxon>
        <taxon>Pseudotrocha</taxon>
        <taxon>Ploima</taxon>
        <taxon>Brachionidae</taxon>
        <taxon>Brachionus</taxon>
    </lineage>
</organism>
<reference evidence="12 13" key="1">
    <citation type="journal article" date="2018" name="Sci. Rep.">
        <title>Genomic signatures of local adaptation to the degree of environmental predictability in rotifers.</title>
        <authorList>
            <person name="Franch-Gras L."/>
            <person name="Hahn C."/>
            <person name="Garcia-Roger E.M."/>
            <person name="Carmona M.J."/>
            <person name="Serra M."/>
            <person name="Gomez A."/>
        </authorList>
    </citation>
    <scope>NUCLEOTIDE SEQUENCE [LARGE SCALE GENOMIC DNA]</scope>
    <source>
        <strain evidence="12">HYR1</strain>
    </source>
</reference>
<dbReference type="GO" id="GO:0009888">
    <property type="term" value="P:tissue development"/>
    <property type="evidence" value="ECO:0007669"/>
    <property type="project" value="TreeGrafter"/>
</dbReference>
<feature type="disulfide bond" evidence="8">
    <location>
        <begin position="596"/>
        <end position="608"/>
    </location>
</feature>
<dbReference type="OrthoDB" id="430826at2759"/>
<name>A0A3M7RCS5_BRAPC</name>
<dbReference type="SUPFAM" id="SSF57196">
    <property type="entry name" value="EGF/Laminin"/>
    <property type="match status" value="6"/>
</dbReference>
<dbReference type="CDD" id="cd00055">
    <property type="entry name" value="EGF_Lam"/>
    <property type="match status" value="7"/>
</dbReference>
<keyword evidence="4" id="KW-0677">Repeat</keyword>
<evidence type="ECO:0000256" key="5">
    <source>
        <dbReference type="ARBA" id="ARBA00023157"/>
    </source>
</evidence>
<feature type="domain" description="Laminin EGF-like" evidence="10">
    <location>
        <begin position="644"/>
        <end position="691"/>
    </location>
</feature>
<dbReference type="FunFam" id="2.10.25.10:FF:000067">
    <property type="entry name" value="Laminin subunit gamma 1"/>
    <property type="match status" value="2"/>
</dbReference>
<feature type="domain" description="Laminin IV type A" evidence="11">
    <location>
        <begin position="163"/>
        <end position="340"/>
    </location>
</feature>
<dbReference type="FunFam" id="2.10.25.10:FF:000090">
    <property type="entry name" value="laminin subunit alpha"/>
    <property type="match status" value="1"/>
</dbReference>
<dbReference type="GO" id="GO:0005576">
    <property type="term" value="C:extracellular region"/>
    <property type="evidence" value="ECO:0007669"/>
    <property type="project" value="UniProtKB-SubCell"/>
</dbReference>
<proteinExistence type="predicted"/>
<feature type="coiled-coil region" evidence="9">
    <location>
        <begin position="1254"/>
        <end position="1281"/>
    </location>
</feature>
<dbReference type="PROSITE" id="PS01248">
    <property type="entry name" value="EGF_LAM_1"/>
    <property type="match status" value="2"/>
</dbReference>
<feature type="disulfide bond" evidence="8">
    <location>
        <begin position="549"/>
        <end position="566"/>
    </location>
</feature>
<keyword evidence="2" id="KW-0964">Secreted</keyword>
<dbReference type="PRINTS" id="PR00011">
    <property type="entry name" value="EGFLAMININ"/>
</dbReference>